<dbReference type="Pfam" id="PF00106">
    <property type="entry name" value="adh_short"/>
    <property type="match status" value="1"/>
</dbReference>
<keyword evidence="3" id="KW-0560">Oxidoreductase</keyword>
<dbReference type="GO" id="GO:0016491">
    <property type="term" value="F:oxidoreductase activity"/>
    <property type="evidence" value="ECO:0007669"/>
    <property type="project" value="UniProtKB-KW"/>
</dbReference>
<reference evidence="4" key="2">
    <citation type="journal article" date="2023" name="IMA Fungus">
        <title>Comparative genomic study of the Penicillium genus elucidates a diverse pangenome and 15 lateral gene transfer events.</title>
        <authorList>
            <person name="Petersen C."/>
            <person name="Sorensen T."/>
            <person name="Nielsen M.R."/>
            <person name="Sondergaard T.E."/>
            <person name="Sorensen J.L."/>
            <person name="Fitzpatrick D.A."/>
            <person name="Frisvad J.C."/>
            <person name="Nielsen K.L."/>
        </authorList>
    </citation>
    <scope>NUCLEOTIDE SEQUENCE</scope>
    <source>
        <strain evidence="4">IBT 34128</strain>
    </source>
</reference>
<protein>
    <submittedName>
        <fullName evidence="4">Uncharacterized protein</fullName>
    </submittedName>
</protein>
<dbReference type="InterPro" id="IPR051468">
    <property type="entry name" value="Fungal_SecMetab_SDRs"/>
</dbReference>
<dbReference type="RefSeq" id="XP_056510038.1">
    <property type="nucleotide sequence ID" value="XM_056657238.1"/>
</dbReference>
<dbReference type="AlphaFoldDB" id="A0A9W9F1P0"/>
<organism evidence="4 5">
    <name type="scientific">Penicillium alfredii</name>
    <dbReference type="NCBI Taxonomy" id="1506179"/>
    <lineage>
        <taxon>Eukaryota</taxon>
        <taxon>Fungi</taxon>
        <taxon>Dikarya</taxon>
        <taxon>Ascomycota</taxon>
        <taxon>Pezizomycotina</taxon>
        <taxon>Eurotiomycetes</taxon>
        <taxon>Eurotiomycetidae</taxon>
        <taxon>Eurotiales</taxon>
        <taxon>Aspergillaceae</taxon>
        <taxon>Penicillium</taxon>
    </lineage>
</organism>
<evidence type="ECO:0000256" key="1">
    <source>
        <dbReference type="ARBA" id="ARBA00006484"/>
    </source>
</evidence>
<dbReference type="CDD" id="cd05325">
    <property type="entry name" value="carb_red_sniffer_like_SDR_c"/>
    <property type="match status" value="1"/>
</dbReference>
<reference evidence="4" key="1">
    <citation type="submission" date="2022-11" db="EMBL/GenBank/DDBJ databases">
        <authorList>
            <person name="Petersen C."/>
        </authorList>
    </citation>
    <scope>NUCLEOTIDE SEQUENCE</scope>
    <source>
        <strain evidence="4">IBT 34128</strain>
    </source>
</reference>
<sequence length="247" mass="26089">MSTNTAVLITGANRGLGRGLLEIYLARPSHTVIAAVRDPAATATTLDTLPRAESTILLVVKIDSADPASSAAALAELQSAHNIQRLDVLIANAGIAKTYPLAREAMLSDLREHFEVNTFGPLALFQAFVPLLEQTPGSKFAAISSGAASIGAMEKIPLPNSVYGTSKAALNYLVRKMALESDSVIVFSVDPGWVQTDMGNFTARGWGMEKAQLTIDESVNGIAKVIDSATKETSGLLKSYDGGETPW</sequence>
<comment type="caution">
    <text evidence="4">The sequence shown here is derived from an EMBL/GenBank/DDBJ whole genome shotgun (WGS) entry which is preliminary data.</text>
</comment>
<dbReference type="GO" id="GO:0005737">
    <property type="term" value="C:cytoplasm"/>
    <property type="evidence" value="ECO:0007669"/>
    <property type="project" value="TreeGrafter"/>
</dbReference>
<dbReference type="GeneID" id="81396407"/>
<keyword evidence="2" id="KW-0521">NADP</keyword>
<gene>
    <name evidence="4" type="ORF">NUU61_006711</name>
</gene>
<evidence type="ECO:0000256" key="2">
    <source>
        <dbReference type="ARBA" id="ARBA00022857"/>
    </source>
</evidence>
<dbReference type="EMBL" id="JAPMSZ010000009">
    <property type="protein sequence ID" value="KAJ5091841.1"/>
    <property type="molecule type" value="Genomic_DNA"/>
</dbReference>
<accession>A0A9W9F1P0</accession>
<dbReference type="PANTHER" id="PTHR43544">
    <property type="entry name" value="SHORT-CHAIN DEHYDROGENASE/REDUCTASE"/>
    <property type="match status" value="1"/>
</dbReference>
<comment type="similarity">
    <text evidence="1">Belongs to the short-chain dehydrogenases/reductases (SDR) family.</text>
</comment>
<dbReference type="PRINTS" id="PR00081">
    <property type="entry name" value="GDHRDH"/>
</dbReference>
<evidence type="ECO:0000313" key="4">
    <source>
        <dbReference type="EMBL" id="KAJ5091841.1"/>
    </source>
</evidence>
<dbReference type="OrthoDB" id="9876299at2759"/>
<dbReference type="InterPro" id="IPR002347">
    <property type="entry name" value="SDR_fam"/>
</dbReference>
<dbReference type="SUPFAM" id="SSF51735">
    <property type="entry name" value="NAD(P)-binding Rossmann-fold domains"/>
    <property type="match status" value="1"/>
</dbReference>
<dbReference type="Proteomes" id="UP001141434">
    <property type="component" value="Unassembled WGS sequence"/>
</dbReference>
<proteinExistence type="inferred from homology"/>
<keyword evidence="5" id="KW-1185">Reference proteome</keyword>
<dbReference type="PANTHER" id="PTHR43544:SF7">
    <property type="entry name" value="NADB-LER2"/>
    <property type="match status" value="1"/>
</dbReference>
<evidence type="ECO:0000313" key="5">
    <source>
        <dbReference type="Proteomes" id="UP001141434"/>
    </source>
</evidence>
<dbReference type="InterPro" id="IPR036291">
    <property type="entry name" value="NAD(P)-bd_dom_sf"/>
</dbReference>
<name>A0A9W9F1P0_9EURO</name>
<dbReference type="PROSITE" id="PS00061">
    <property type="entry name" value="ADH_SHORT"/>
    <property type="match status" value="1"/>
</dbReference>
<dbReference type="InterPro" id="IPR020904">
    <property type="entry name" value="Sc_DH/Rdtase_CS"/>
</dbReference>
<evidence type="ECO:0000256" key="3">
    <source>
        <dbReference type="ARBA" id="ARBA00023002"/>
    </source>
</evidence>
<dbReference type="Gene3D" id="3.40.50.720">
    <property type="entry name" value="NAD(P)-binding Rossmann-like Domain"/>
    <property type="match status" value="1"/>
</dbReference>